<evidence type="ECO:0000313" key="2">
    <source>
        <dbReference type="EMBL" id="GAA4705884.1"/>
    </source>
</evidence>
<dbReference type="EMBL" id="BAABHM010000012">
    <property type="protein sequence ID" value="GAA4705884.1"/>
    <property type="molecule type" value="Genomic_DNA"/>
</dbReference>
<evidence type="ECO:0008006" key="4">
    <source>
        <dbReference type="Google" id="ProtNLM"/>
    </source>
</evidence>
<protein>
    <recommendedName>
        <fullName evidence="4">Phage derived Gp49-like protein DUF891</fullName>
    </recommendedName>
</protein>
<keyword evidence="3" id="KW-1185">Reference proteome</keyword>
<gene>
    <name evidence="2" type="ORF">GCM10023198_29760</name>
</gene>
<reference evidence="3" key="1">
    <citation type="journal article" date="2019" name="Int. J. Syst. Evol. Microbiol.">
        <title>The Global Catalogue of Microorganisms (GCM) 10K type strain sequencing project: providing services to taxonomists for standard genome sequencing and annotation.</title>
        <authorList>
            <consortium name="The Broad Institute Genomics Platform"/>
            <consortium name="The Broad Institute Genome Sequencing Center for Infectious Disease"/>
            <person name="Wu L."/>
            <person name="Ma J."/>
        </authorList>
    </citation>
    <scope>NUCLEOTIDE SEQUENCE [LARGE SCALE GENOMIC DNA]</scope>
    <source>
        <strain evidence="3">JCM 17975</strain>
    </source>
</reference>
<name>A0ABP8XFQ9_9MICO</name>
<evidence type="ECO:0000256" key="1">
    <source>
        <dbReference type="SAM" id="MobiDB-lite"/>
    </source>
</evidence>
<dbReference type="InterPro" id="IPR009241">
    <property type="entry name" value="HigB-like"/>
</dbReference>
<feature type="region of interest" description="Disordered" evidence="1">
    <location>
        <begin position="86"/>
        <end position="114"/>
    </location>
</feature>
<dbReference type="RefSeq" id="WP_253869439.1">
    <property type="nucleotide sequence ID" value="NZ_BAABHM010000012.1"/>
</dbReference>
<organism evidence="2 3">
    <name type="scientific">Promicromonospora umidemergens</name>
    <dbReference type="NCBI Taxonomy" id="629679"/>
    <lineage>
        <taxon>Bacteria</taxon>
        <taxon>Bacillati</taxon>
        <taxon>Actinomycetota</taxon>
        <taxon>Actinomycetes</taxon>
        <taxon>Micrococcales</taxon>
        <taxon>Promicromonosporaceae</taxon>
        <taxon>Promicromonospora</taxon>
    </lineage>
</organism>
<dbReference type="Proteomes" id="UP001500843">
    <property type="component" value="Unassembled WGS sequence"/>
</dbReference>
<evidence type="ECO:0000313" key="3">
    <source>
        <dbReference type="Proteomes" id="UP001500843"/>
    </source>
</evidence>
<sequence length="114" mass="13593">MTWQIEFSDEVADWYGELTVRGMAQADRVIGMLAQRGNLLRMPQSRALGDGLFELRFTCEDVARRITYTFEPDRKVFTLTTFRKQRQNEQREVDRARRSLRERRDRLPDPRIKG</sequence>
<proteinExistence type="predicted"/>
<dbReference type="Pfam" id="PF05973">
    <property type="entry name" value="Gp49"/>
    <property type="match status" value="1"/>
</dbReference>
<accession>A0ABP8XFQ9</accession>
<comment type="caution">
    <text evidence="2">The sequence shown here is derived from an EMBL/GenBank/DDBJ whole genome shotgun (WGS) entry which is preliminary data.</text>
</comment>